<proteinExistence type="predicted"/>
<accession>A0A0G0HT78</accession>
<gene>
    <name evidence="1" type="ORF">US65_C0053G0003</name>
</gene>
<dbReference type="Proteomes" id="UP000034430">
    <property type="component" value="Unassembled WGS sequence"/>
</dbReference>
<evidence type="ECO:0000313" key="2">
    <source>
        <dbReference type="Proteomes" id="UP000034430"/>
    </source>
</evidence>
<sequence length="36" mass="4363">MKTKLHKGLFRGYVLKYITPKTNVKYDIHNYTYIKS</sequence>
<dbReference type="AlphaFoldDB" id="A0A0G0HT78"/>
<name>A0A0G0HT78_9BACT</name>
<comment type="caution">
    <text evidence="1">The sequence shown here is derived from an EMBL/GenBank/DDBJ whole genome shotgun (WGS) entry which is preliminary data.</text>
</comment>
<evidence type="ECO:0000313" key="1">
    <source>
        <dbReference type="EMBL" id="KKQ45487.1"/>
    </source>
</evidence>
<protein>
    <submittedName>
        <fullName evidence="1">Uncharacterized protein</fullName>
    </submittedName>
</protein>
<reference evidence="1 2" key="1">
    <citation type="journal article" date="2015" name="Nature">
        <title>rRNA introns, odd ribosomes, and small enigmatic genomes across a large radiation of phyla.</title>
        <authorList>
            <person name="Brown C.T."/>
            <person name="Hug L.A."/>
            <person name="Thomas B.C."/>
            <person name="Sharon I."/>
            <person name="Castelle C.J."/>
            <person name="Singh A."/>
            <person name="Wilkins M.J."/>
            <person name="Williams K.H."/>
            <person name="Banfield J.F."/>
        </authorList>
    </citation>
    <scope>NUCLEOTIDE SEQUENCE [LARGE SCALE GENOMIC DNA]</scope>
</reference>
<dbReference type="EMBL" id="LBTU01000053">
    <property type="protein sequence ID" value="KKQ45487.1"/>
    <property type="molecule type" value="Genomic_DNA"/>
</dbReference>
<organism evidence="1 2">
    <name type="scientific">Candidatus Yanofskybacteria bacterium GW2011_GWC2_37_9</name>
    <dbReference type="NCBI Taxonomy" id="1619028"/>
    <lineage>
        <taxon>Bacteria</taxon>
        <taxon>Candidatus Yanofskyibacteriota</taxon>
    </lineage>
</organism>